<gene>
    <name evidence="2" type="primary">NCL1_60146</name>
    <name evidence="2" type="ORF">TNIN_156121</name>
</gene>
<dbReference type="OrthoDB" id="6436424at2759"/>
<dbReference type="AlphaFoldDB" id="A0A8X7CDS1"/>
<organism evidence="2 3">
    <name type="scientific">Trichonephila inaurata madagascariensis</name>
    <dbReference type="NCBI Taxonomy" id="2747483"/>
    <lineage>
        <taxon>Eukaryota</taxon>
        <taxon>Metazoa</taxon>
        <taxon>Ecdysozoa</taxon>
        <taxon>Arthropoda</taxon>
        <taxon>Chelicerata</taxon>
        <taxon>Arachnida</taxon>
        <taxon>Araneae</taxon>
        <taxon>Araneomorphae</taxon>
        <taxon>Entelegynae</taxon>
        <taxon>Araneoidea</taxon>
        <taxon>Nephilidae</taxon>
        <taxon>Trichonephila</taxon>
        <taxon>Trichonephila inaurata</taxon>
    </lineage>
</organism>
<dbReference type="Proteomes" id="UP000886998">
    <property type="component" value="Unassembled WGS sequence"/>
</dbReference>
<evidence type="ECO:0000313" key="3">
    <source>
        <dbReference type="Proteomes" id="UP000886998"/>
    </source>
</evidence>
<accession>A0A8X7CDS1</accession>
<dbReference type="PANTHER" id="PTHR33936:SF24">
    <property type="entry name" value="C2H2-TYPE DOMAIN-CONTAINING PROTEIN"/>
    <property type="match status" value="1"/>
</dbReference>
<name>A0A8X7CDS1_9ARAC</name>
<sequence>MAEALPTSNNDNSEHHNWSEKQDKRLSDTVDQYSFEENTVSQLLKNKGYCYIWNECEGKLTSNEFSTIILTALGKFINQNPIGDDQELILYSDGCTYQNRNECESFIEDYEKDILKILKSSGEMIIEDITRKLCRDSAEFVTWKEENKTLSKYVRQRGCKTLKNGDIAMNYHCCQSGTYEPKGKGLKNLKSQGSAKIGISCTAVIKVRQSTENVVVQYFLKHQNHEIQLEHLRLSESDRIAIAGRLKEGVSEKKNLQDIREEITVDSGRKMLIEKKISIILKGTSILMVMLKSMKLMQCQAMGSRNEK</sequence>
<reference evidence="2" key="1">
    <citation type="submission" date="2020-08" db="EMBL/GenBank/DDBJ databases">
        <title>Multicomponent nature underlies the extraordinary mechanical properties of spider dragline silk.</title>
        <authorList>
            <person name="Kono N."/>
            <person name="Nakamura H."/>
            <person name="Mori M."/>
            <person name="Yoshida Y."/>
            <person name="Ohtoshi R."/>
            <person name="Malay A.D."/>
            <person name="Moran D.A.P."/>
            <person name="Tomita M."/>
            <person name="Numata K."/>
            <person name="Arakawa K."/>
        </authorList>
    </citation>
    <scope>NUCLEOTIDE SEQUENCE</scope>
</reference>
<feature type="compositionally biased region" description="Polar residues" evidence="1">
    <location>
        <begin position="1"/>
        <end position="11"/>
    </location>
</feature>
<feature type="compositionally biased region" description="Basic and acidic residues" evidence="1">
    <location>
        <begin position="12"/>
        <end position="24"/>
    </location>
</feature>
<protein>
    <submittedName>
        <fullName evidence="2">MULE domain-containing protein</fullName>
    </submittedName>
</protein>
<evidence type="ECO:0000313" key="2">
    <source>
        <dbReference type="EMBL" id="GFY68029.1"/>
    </source>
</evidence>
<dbReference type="EMBL" id="BMAV01016846">
    <property type="protein sequence ID" value="GFY68029.1"/>
    <property type="molecule type" value="Genomic_DNA"/>
</dbReference>
<comment type="caution">
    <text evidence="2">The sequence shown here is derived from an EMBL/GenBank/DDBJ whole genome shotgun (WGS) entry which is preliminary data.</text>
</comment>
<proteinExistence type="predicted"/>
<evidence type="ECO:0000256" key="1">
    <source>
        <dbReference type="SAM" id="MobiDB-lite"/>
    </source>
</evidence>
<keyword evidence="3" id="KW-1185">Reference proteome</keyword>
<dbReference type="InterPro" id="IPR052797">
    <property type="entry name" value="RegFact_GeneExpr_CellDeath"/>
</dbReference>
<dbReference type="PANTHER" id="PTHR33936">
    <property type="entry name" value="PROTEIN CBG17840"/>
    <property type="match status" value="1"/>
</dbReference>
<feature type="region of interest" description="Disordered" evidence="1">
    <location>
        <begin position="1"/>
        <end position="24"/>
    </location>
</feature>